<dbReference type="InterPro" id="IPR001128">
    <property type="entry name" value="Cyt_P450"/>
</dbReference>
<protein>
    <recommendedName>
        <fullName evidence="7">Cytochrome P450</fullName>
    </recommendedName>
</protein>
<keyword evidence="2 3" id="KW-0479">Metal-binding</keyword>
<organism evidence="5 6">
    <name type="scientific">Eragrostis curvula</name>
    <name type="common">weeping love grass</name>
    <dbReference type="NCBI Taxonomy" id="38414"/>
    <lineage>
        <taxon>Eukaryota</taxon>
        <taxon>Viridiplantae</taxon>
        <taxon>Streptophyta</taxon>
        <taxon>Embryophyta</taxon>
        <taxon>Tracheophyta</taxon>
        <taxon>Spermatophyta</taxon>
        <taxon>Magnoliopsida</taxon>
        <taxon>Liliopsida</taxon>
        <taxon>Poales</taxon>
        <taxon>Poaceae</taxon>
        <taxon>PACMAD clade</taxon>
        <taxon>Chloridoideae</taxon>
        <taxon>Eragrostideae</taxon>
        <taxon>Eragrostidinae</taxon>
        <taxon>Eragrostis</taxon>
    </lineage>
</organism>
<feature type="non-terminal residue" evidence="5">
    <location>
        <position position="1"/>
    </location>
</feature>
<comment type="similarity">
    <text evidence="1 3">Belongs to the cytochrome P450 family.</text>
</comment>
<keyword evidence="2 3" id="KW-0349">Heme</keyword>
<dbReference type="Proteomes" id="UP000324897">
    <property type="component" value="Unassembled WGS sequence"/>
</dbReference>
<keyword evidence="3" id="KW-0503">Monooxygenase</keyword>
<evidence type="ECO:0000256" key="2">
    <source>
        <dbReference type="PIRSR" id="PIRSR602401-1"/>
    </source>
</evidence>
<dbReference type="PROSITE" id="PS00086">
    <property type="entry name" value="CYTOCHROME_P450"/>
    <property type="match status" value="1"/>
</dbReference>
<dbReference type="GO" id="GO:0005506">
    <property type="term" value="F:iron ion binding"/>
    <property type="evidence" value="ECO:0007669"/>
    <property type="project" value="InterPro"/>
</dbReference>
<dbReference type="PRINTS" id="PR00463">
    <property type="entry name" value="EP450I"/>
</dbReference>
<dbReference type="PRINTS" id="PR00385">
    <property type="entry name" value="P450"/>
</dbReference>
<dbReference type="InterPro" id="IPR002401">
    <property type="entry name" value="Cyt_P450_E_grp-I"/>
</dbReference>
<dbReference type="GO" id="GO:0020037">
    <property type="term" value="F:heme binding"/>
    <property type="evidence" value="ECO:0007669"/>
    <property type="project" value="InterPro"/>
</dbReference>
<feature type="chain" id="PRO_5023936111" description="Cytochrome P450" evidence="4">
    <location>
        <begin position="16"/>
        <end position="453"/>
    </location>
</feature>
<dbReference type="GO" id="GO:0004497">
    <property type="term" value="F:monooxygenase activity"/>
    <property type="evidence" value="ECO:0007669"/>
    <property type="project" value="UniProtKB-KW"/>
</dbReference>
<evidence type="ECO:0000256" key="1">
    <source>
        <dbReference type="ARBA" id="ARBA00010617"/>
    </source>
</evidence>
<evidence type="ECO:0000313" key="6">
    <source>
        <dbReference type="Proteomes" id="UP000324897"/>
    </source>
</evidence>
<reference evidence="5 6" key="1">
    <citation type="journal article" date="2019" name="Sci. Rep.">
        <title>A high-quality genome of Eragrostis curvula grass provides insights into Poaceae evolution and supports new strategies to enhance forage quality.</title>
        <authorList>
            <person name="Carballo J."/>
            <person name="Santos B.A.C.M."/>
            <person name="Zappacosta D."/>
            <person name="Garbus I."/>
            <person name="Selva J.P."/>
            <person name="Gallo C.A."/>
            <person name="Diaz A."/>
            <person name="Albertini E."/>
            <person name="Caccamo M."/>
            <person name="Echenique V."/>
        </authorList>
    </citation>
    <scope>NUCLEOTIDE SEQUENCE [LARGE SCALE GENOMIC DNA]</scope>
    <source>
        <strain evidence="6">cv. Victoria</strain>
        <tissue evidence="5">Leaf</tissue>
    </source>
</reference>
<evidence type="ECO:0000256" key="3">
    <source>
        <dbReference type="RuleBase" id="RU000461"/>
    </source>
</evidence>
<dbReference type="PANTHER" id="PTHR47950:SF48">
    <property type="entry name" value="CYTOCHROME P450 FAMILY PROTEIN, EXPRESSED"/>
    <property type="match status" value="1"/>
</dbReference>
<feature type="signal peptide" evidence="4">
    <location>
        <begin position="1"/>
        <end position="15"/>
    </location>
</feature>
<keyword evidence="4" id="KW-0732">Signal</keyword>
<evidence type="ECO:0000313" key="5">
    <source>
        <dbReference type="EMBL" id="TVU03636.1"/>
    </source>
</evidence>
<dbReference type="Gramene" id="TVU03636">
    <property type="protein sequence ID" value="TVU03636"/>
    <property type="gene ID" value="EJB05_50824"/>
</dbReference>
<accession>A0A5J9SXA4</accession>
<feature type="non-terminal residue" evidence="5">
    <location>
        <position position="453"/>
    </location>
</feature>
<sequence>MVALTLFTIHVLCVCLKQKHKRSNASLPLPPGPIKLPIIGNALHFIGPFGRSPNHVLARLAATYGPVMSFRAGTAGNFVVVSSPDAAHEALVANDEALAARLVPDAASAMAHGSTSMLFLPTSDAMWKKHRATIAAHISSGQSLDRTRAMRDRHARQLAEHCRASSGRPVAIGEAVFGTVLNIVSNILFSDNVVDMRSQAGQQPFRFRNLVAAVIKGWTIPNSAARNDDLLDVLLERHAKSELTRSEITVFFTDIFIAASNTSRIAVEWAMALLLKHPDKMKKVSIELAASLGSKEFVEDSDLNKIPYLHAVVKETLRMQPPAPLIPRIVVMDGVSLGGFRVPVGTCVLVNLLSIGRDPKVWPDPEEFKPERFLGAQEFDFRGSNFAYMPFGAGRRMCPGVNFTARLEPLVLASILHKIDWSLPGCMATDDIDQLRVRYSVMLELDTPLLAVP</sequence>
<dbReference type="InterPro" id="IPR017972">
    <property type="entry name" value="Cyt_P450_CS"/>
</dbReference>
<proteinExistence type="inferred from homology"/>
<dbReference type="OrthoDB" id="2789670at2759"/>
<evidence type="ECO:0008006" key="7">
    <source>
        <dbReference type="Google" id="ProtNLM"/>
    </source>
</evidence>
<dbReference type="InterPro" id="IPR036396">
    <property type="entry name" value="Cyt_P450_sf"/>
</dbReference>
<dbReference type="AlphaFoldDB" id="A0A5J9SXA4"/>
<dbReference type="GO" id="GO:0016705">
    <property type="term" value="F:oxidoreductase activity, acting on paired donors, with incorporation or reduction of molecular oxygen"/>
    <property type="evidence" value="ECO:0007669"/>
    <property type="project" value="InterPro"/>
</dbReference>
<comment type="cofactor">
    <cofactor evidence="2">
        <name>heme</name>
        <dbReference type="ChEBI" id="CHEBI:30413"/>
    </cofactor>
</comment>
<evidence type="ECO:0000256" key="4">
    <source>
        <dbReference type="SAM" id="SignalP"/>
    </source>
</evidence>
<dbReference type="EMBL" id="RWGY01000163">
    <property type="protein sequence ID" value="TVU03636.1"/>
    <property type="molecule type" value="Genomic_DNA"/>
</dbReference>
<keyword evidence="2 3" id="KW-0408">Iron</keyword>
<dbReference type="Pfam" id="PF00067">
    <property type="entry name" value="p450"/>
    <property type="match status" value="2"/>
</dbReference>
<dbReference type="PANTHER" id="PTHR47950">
    <property type="entry name" value="CYTOCHROME P450, FAMILY 76, SUBFAMILY C, POLYPEPTIDE 5-RELATED"/>
    <property type="match status" value="1"/>
</dbReference>
<dbReference type="SUPFAM" id="SSF48264">
    <property type="entry name" value="Cytochrome P450"/>
    <property type="match status" value="1"/>
</dbReference>
<gene>
    <name evidence="5" type="ORF">EJB05_50824</name>
</gene>
<feature type="binding site" description="axial binding residue" evidence="2">
    <location>
        <position position="398"/>
    </location>
    <ligand>
        <name>heme</name>
        <dbReference type="ChEBI" id="CHEBI:30413"/>
    </ligand>
    <ligandPart>
        <name>Fe</name>
        <dbReference type="ChEBI" id="CHEBI:18248"/>
    </ligandPart>
</feature>
<name>A0A5J9SXA4_9POAL</name>
<dbReference type="Gene3D" id="1.10.630.10">
    <property type="entry name" value="Cytochrome P450"/>
    <property type="match status" value="1"/>
</dbReference>
<keyword evidence="3" id="KW-0560">Oxidoreductase</keyword>
<keyword evidence="6" id="KW-1185">Reference proteome</keyword>
<comment type="caution">
    <text evidence="5">The sequence shown here is derived from an EMBL/GenBank/DDBJ whole genome shotgun (WGS) entry which is preliminary data.</text>
</comment>